<evidence type="ECO:0000313" key="2">
    <source>
        <dbReference type="EMBL" id="KPI87168.1"/>
    </source>
</evidence>
<dbReference type="Proteomes" id="UP000038009">
    <property type="component" value="Unassembled WGS sequence"/>
</dbReference>
<comment type="caution">
    <text evidence="2">The sequence shown here is derived from an EMBL/GenBank/DDBJ whole genome shotgun (WGS) entry which is preliminary data.</text>
</comment>
<evidence type="ECO:0000313" key="3">
    <source>
        <dbReference type="Proteomes" id="UP000038009"/>
    </source>
</evidence>
<dbReference type="VEuPathDB" id="TriTrypDB:Lsey_0099_0010"/>
<feature type="region of interest" description="Disordered" evidence="1">
    <location>
        <begin position="29"/>
        <end position="49"/>
    </location>
</feature>
<organism evidence="2 3">
    <name type="scientific">Leptomonas seymouri</name>
    <dbReference type="NCBI Taxonomy" id="5684"/>
    <lineage>
        <taxon>Eukaryota</taxon>
        <taxon>Discoba</taxon>
        <taxon>Euglenozoa</taxon>
        <taxon>Kinetoplastea</taxon>
        <taxon>Metakinetoplastina</taxon>
        <taxon>Trypanosomatida</taxon>
        <taxon>Trypanosomatidae</taxon>
        <taxon>Leishmaniinae</taxon>
        <taxon>Leptomonas</taxon>
    </lineage>
</organism>
<keyword evidence="3" id="KW-1185">Reference proteome</keyword>
<sequence>MPATNPWGRLTTPAKQSQFSLDMFEEWKSQQNDEISNRGADRDPEVEDEHNRCMLRRNLNAYVCYKELDRYTACLEDKKLIRRSDDDGVGGSVGSSHYSAFEVNTQNKINESLCRSTHNAYASCMSSQTNQETVLQSASLEPHCTEHRETLFHCMRAHQETEALTNAPQCTSAYRTLLRCGLNHLWNHYWREITKFSDADEYHLYELSRDDNKRQDYLRVLTTSEQQQQAHLKEMEDIRLGYYLDSDDGRDSKSSS</sequence>
<evidence type="ECO:0000256" key="1">
    <source>
        <dbReference type="SAM" id="MobiDB-lite"/>
    </source>
</evidence>
<gene>
    <name evidence="2" type="ORF">ABL78_3730</name>
</gene>
<dbReference type="EMBL" id="LJSK01000099">
    <property type="protein sequence ID" value="KPI87168.1"/>
    <property type="molecule type" value="Genomic_DNA"/>
</dbReference>
<name>A0A0N1IKT7_LEPSE</name>
<proteinExistence type="predicted"/>
<dbReference type="AlphaFoldDB" id="A0A0N1IKT7"/>
<dbReference type="OMA" id="HCTERRA"/>
<reference evidence="2 3" key="1">
    <citation type="journal article" date="2015" name="PLoS Pathog.">
        <title>Leptomonas seymouri: Adaptations to the Dixenous Life Cycle Analyzed by Genome Sequencing, Transcriptome Profiling and Co-infection with Leishmania donovani.</title>
        <authorList>
            <person name="Kraeva N."/>
            <person name="Butenko A."/>
            <person name="Hlavacova J."/>
            <person name="Kostygov A."/>
            <person name="Myskova J."/>
            <person name="Grybchuk D."/>
            <person name="Lestinova T."/>
            <person name="Votypka J."/>
            <person name="Volf P."/>
            <person name="Opperdoes F."/>
            <person name="Flegontov P."/>
            <person name="Lukes J."/>
            <person name="Yurchenko V."/>
        </authorList>
    </citation>
    <scope>NUCLEOTIDE SEQUENCE [LARGE SCALE GENOMIC DNA]</scope>
    <source>
        <strain evidence="2 3">ATCC 30220</strain>
    </source>
</reference>
<dbReference type="OrthoDB" id="270622at2759"/>
<accession>A0A0N1IKT7</accession>
<protein>
    <submittedName>
        <fullName evidence="2">Uncharacterized protein</fullName>
    </submittedName>
</protein>